<evidence type="ECO:0000256" key="3">
    <source>
        <dbReference type="ARBA" id="ARBA00023315"/>
    </source>
</evidence>
<dbReference type="Proteomes" id="UP001194696">
    <property type="component" value="Unassembled WGS sequence"/>
</dbReference>
<dbReference type="Pfam" id="PF00698">
    <property type="entry name" value="Acyl_transf_1"/>
    <property type="match status" value="1"/>
</dbReference>
<evidence type="ECO:0000259" key="6">
    <source>
        <dbReference type="SMART" id="SM00827"/>
    </source>
</evidence>
<accession>A0ABQ7JSP5</accession>
<keyword evidence="3" id="KW-0012">Acyltransferase</keyword>
<feature type="compositionally biased region" description="Polar residues" evidence="5">
    <location>
        <begin position="291"/>
        <end position="319"/>
    </location>
</feature>
<dbReference type="InterPro" id="IPR004410">
    <property type="entry name" value="Malonyl_CoA-ACP_transAc_FabD"/>
</dbReference>
<dbReference type="InterPro" id="IPR014043">
    <property type="entry name" value="Acyl_transferase_dom"/>
</dbReference>
<evidence type="ECO:0000256" key="5">
    <source>
        <dbReference type="SAM" id="MobiDB-lite"/>
    </source>
</evidence>
<dbReference type="InterPro" id="IPR016035">
    <property type="entry name" value="Acyl_Trfase/lysoPLipase"/>
</dbReference>
<comment type="catalytic activity">
    <reaction evidence="4">
        <text>holo-[ACP] + malonyl-CoA = malonyl-[ACP] + CoA</text>
        <dbReference type="Rhea" id="RHEA:41792"/>
        <dbReference type="Rhea" id="RHEA-COMP:9623"/>
        <dbReference type="Rhea" id="RHEA-COMP:9685"/>
        <dbReference type="ChEBI" id="CHEBI:57287"/>
        <dbReference type="ChEBI" id="CHEBI:57384"/>
        <dbReference type="ChEBI" id="CHEBI:64479"/>
        <dbReference type="ChEBI" id="CHEBI:78449"/>
        <dbReference type="EC" id="2.3.1.39"/>
    </reaction>
</comment>
<dbReference type="Gene3D" id="3.30.70.250">
    <property type="entry name" value="Malonyl-CoA ACP transacylase, ACP-binding"/>
    <property type="match status" value="1"/>
</dbReference>
<evidence type="ECO:0000256" key="2">
    <source>
        <dbReference type="ARBA" id="ARBA00022679"/>
    </source>
</evidence>
<keyword evidence="2" id="KW-0808">Transferase</keyword>
<comment type="caution">
    <text evidence="7">The sequence shown here is derived from an EMBL/GenBank/DDBJ whole genome shotgun (WGS) entry which is preliminary data.</text>
</comment>
<evidence type="ECO:0000313" key="8">
    <source>
        <dbReference type="Proteomes" id="UP001194696"/>
    </source>
</evidence>
<dbReference type="PANTHER" id="PTHR42681">
    <property type="entry name" value="MALONYL-COA-ACYL CARRIER PROTEIN TRANSACYLASE, MITOCHONDRIAL"/>
    <property type="match status" value="1"/>
</dbReference>
<dbReference type="InterPro" id="IPR050858">
    <property type="entry name" value="Mal-CoA-ACP_Trans/PKS_FabD"/>
</dbReference>
<organism evidence="7 8">
    <name type="scientific">Linnemannia gamsii</name>
    <dbReference type="NCBI Taxonomy" id="64522"/>
    <lineage>
        <taxon>Eukaryota</taxon>
        <taxon>Fungi</taxon>
        <taxon>Fungi incertae sedis</taxon>
        <taxon>Mucoromycota</taxon>
        <taxon>Mortierellomycotina</taxon>
        <taxon>Mortierellomycetes</taxon>
        <taxon>Mortierellales</taxon>
        <taxon>Mortierellaceae</taxon>
        <taxon>Linnemannia</taxon>
    </lineage>
</organism>
<dbReference type="EMBL" id="JAAAIM010000824">
    <property type="protein sequence ID" value="KAG0284030.1"/>
    <property type="molecule type" value="Genomic_DNA"/>
</dbReference>
<evidence type="ECO:0000256" key="1">
    <source>
        <dbReference type="ARBA" id="ARBA00013258"/>
    </source>
</evidence>
<gene>
    <name evidence="7" type="ORF">BGZ96_011607</name>
</gene>
<dbReference type="SMART" id="SM00827">
    <property type="entry name" value="PKS_AT"/>
    <property type="match status" value="1"/>
</dbReference>
<dbReference type="InterPro" id="IPR001227">
    <property type="entry name" value="Ac_transferase_dom_sf"/>
</dbReference>
<keyword evidence="8" id="KW-1185">Reference proteome</keyword>
<evidence type="ECO:0000256" key="4">
    <source>
        <dbReference type="ARBA" id="ARBA00048462"/>
    </source>
</evidence>
<reference evidence="7 8" key="1">
    <citation type="journal article" date="2020" name="Fungal Divers.">
        <title>Resolving the Mortierellaceae phylogeny through synthesis of multi-gene phylogenetics and phylogenomics.</title>
        <authorList>
            <person name="Vandepol N."/>
            <person name="Liber J."/>
            <person name="Desiro A."/>
            <person name="Na H."/>
            <person name="Kennedy M."/>
            <person name="Barry K."/>
            <person name="Grigoriev I.V."/>
            <person name="Miller A.N."/>
            <person name="O'Donnell K."/>
            <person name="Stajich J.E."/>
            <person name="Bonito G."/>
        </authorList>
    </citation>
    <scope>NUCLEOTIDE SEQUENCE [LARGE SCALE GENOMIC DNA]</scope>
    <source>
        <strain evidence="7 8">AD045</strain>
    </source>
</reference>
<dbReference type="EC" id="2.3.1.39" evidence="1"/>
<dbReference type="SUPFAM" id="SSF52151">
    <property type="entry name" value="FabD/lysophospholipase-like"/>
    <property type="match status" value="1"/>
</dbReference>
<feature type="domain" description="Malonyl-CoA:ACP transacylase (MAT)" evidence="6">
    <location>
        <begin position="1"/>
        <end position="293"/>
    </location>
</feature>
<dbReference type="SUPFAM" id="SSF55048">
    <property type="entry name" value="Probable ACP-binding domain of malonyl-CoA ACP transacylase"/>
    <property type="match status" value="1"/>
</dbReference>
<protein>
    <recommendedName>
        <fullName evidence="1">[acyl-carrier-protein] S-malonyltransferase</fullName>
        <ecNumber evidence="1">2.3.1.39</ecNumber>
    </recommendedName>
</protein>
<evidence type="ECO:0000313" key="7">
    <source>
        <dbReference type="EMBL" id="KAG0284030.1"/>
    </source>
</evidence>
<dbReference type="Gene3D" id="3.40.366.10">
    <property type="entry name" value="Malonyl-Coenzyme A Acyl Carrier Protein, domain 2"/>
    <property type="match status" value="1"/>
</dbReference>
<proteinExistence type="predicted"/>
<dbReference type="PANTHER" id="PTHR42681:SF1">
    <property type="entry name" value="MALONYL-COA-ACYL CARRIER PROTEIN TRANSACYLASE, MITOCHONDRIAL"/>
    <property type="match status" value="1"/>
</dbReference>
<dbReference type="InterPro" id="IPR016036">
    <property type="entry name" value="Malonyl_transacylase_ACP-bd"/>
</dbReference>
<feature type="region of interest" description="Disordered" evidence="5">
    <location>
        <begin position="289"/>
        <end position="319"/>
    </location>
</feature>
<dbReference type="NCBIfam" id="TIGR00128">
    <property type="entry name" value="fabD"/>
    <property type="match status" value="1"/>
</dbReference>
<sequence length="393" mass="42444">MGDKLFSLFPELTATASKILGYSIWDLCVKDSNKQLNDTRYTQPALYVVNALSYRQRSKETGTPANYLVGHSLGEYNALEAAGAISFEDGLKLVKKRGELMSAAPKGAMAAVIGLTQTAIQEILQTNGLTAIDIANLNSPTQTILSGLKEDIIRAAAFFETDGVRYAPLNTSGAFHSRYMEAAKTEFEAYLQEFTFSALSIPVIANVDASPYQAERIAANLAAQITQPVQWVNSIQYLLAQGEADFEELGVGQVLTKLLADIKKHPLPSTHTAPASPAPAVQQQVIPTSAPAVQQQATPTSAPAVQQQATPTPASTMQQQAAVRGDREQELIALQQKINEWNNSYPIGSKVKVASHEGPVATKTKAMMLFGHRAAIYLEGYNGYFELNSVQPV</sequence>
<name>A0ABQ7JSP5_9FUNG</name>